<accession>A0AAE3JMZ2</accession>
<dbReference type="SUPFAM" id="SSF102705">
    <property type="entry name" value="NIF3 (NGG1p interacting factor 3)-like"/>
    <property type="match status" value="1"/>
</dbReference>
<dbReference type="NCBIfam" id="TIGR00486">
    <property type="entry name" value="YbgI_SA1388"/>
    <property type="match status" value="1"/>
</dbReference>
<feature type="binding site" evidence="5">
    <location>
        <position position="225"/>
    </location>
    <ligand>
        <name>a divalent metal cation</name>
        <dbReference type="ChEBI" id="CHEBI:60240"/>
        <label>1</label>
    </ligand>
</feature>
<evidence type="ECO:0000256" key="1">
    <source>
        <dbReference type="ARBA" id="ARBA00006964"/>
    </source>
</evidence>
<organism evidence="6 7">
    <name type="scientific">Teretinema zuelzerae</name>
    <dbReference type="NCBI Taxonomy" id="156"/>
    <lineage>
        <taxon>Bacteria</taxon>
        <taxon>Pseudomonadati</taxon>
        <taxon>Spirochaetota</taxon>
        <taxon>Spirochaetia</taxon>
        <taxon>Spirochaetales</taxon>
        <taxon>Treponemataceae</taxon>
        <taxon>Teretinema</taxon>
    </lineage>
</organism>
<feature type="binding site" evidence="5">
    <location>
        <position position="103"/>
    </location>
    <ligand>
        <name>a divalent metal cation</name>
        <dbReference type="ChEBI" id="CHEBI:60240"/>
        <label>1</label>
    </ligand>
</feature>
<evidence type="ECO:0000256" key="3">
    <source>
        <dbReference type="ARBA" id="ARBA00022112"/>
    </source>
</evidence>
<keyword evidence="4 5" id="KW-0479">Metal-binding</keyword>
<name>A0AAE3JMZ2_9SPIR</name>
<comment type="subunit">
    <text evidence="2">Homohexamer.</text>
</comment>
<gene>
    <name evidence="6" type="ORF">K7J14_15700</name>
</gene>
<feature type="binding site" evidence="5">
    <location>
        <position position="66"/>
    </location>
    <ligand>
        <name>a divalent metal cation</name>
        <dbReference type="ChEBI" id="CHEBI:60240"/>
        <label>1</label>
    </ligand>
</feature>
<dbReference type="PANTHER" id="PTHR13799:SF14">
    <property type="entry name" value="GTP CYCLOHYDROLASE 1 TYPE 2 HOMOLOG"/>
    <property type="match status" value="1"/>
</dbReference>
<dbReference type="PANTHER" id="PTHR13799">
    <property type="entry name" value="NGG1 INTERACTING FACTOR 3"/>
    <property type="match status" value="1"/>
</dbReference>
<reference evidence="6" key="1">
    <citation type="submission" date="2021-08" db="EMBL/GenBank/DDBJ databases">
        <title>Comparative analyses of Brucepasteria parasyntrophica and Teretinema zuelzerae.</title>
        <authorList>
            <person name="Song Y."/>
            <person name="Brune A."/>
        </authorList>
    </citation>
    <scope>NUCLEOTIDE SEQUENCE</scope>
    <source>
        <strain evidence="6">DSM 1903</strain>
    </source>
</reference>
<dbReference type="Pfam" id="PF01784">
    <property type="entry name" value="DUF34_NIF3"/>
    <property type="match status" value="1"/>
</dbReference>
<comment type="similarity">
    <text evidence="1">Belongs to the GTP cyclohydrolase I type 2/NIF3 family.</text>
</comment>
<dbReference type="GO" id="GO:0046872">
    <property type="term" value="F:metal ion binding"/>
    <property type="evidence" value="ECO:0007669"/>
    <property type="project" value="UniProtKB-KW"/>
</dbReference>
<dbReference type="GO" id="GO:0005737">
    <property type="term" value="C:cytoplasm"/>
    <property type="evidence" value="ECO:0007669"/>
    <property type="project" value="TreeGrafter"/>
</dbReference>
<dbReference type="InterPro" id="IPR002678">
    <property type="entry name" value="DUF34/NIF3"/>
</dbReference>
<evidence type="ECO:0000256" key="2">
    <source>
        <dbReference type="ARBA" id="ARBA00011643"/>
    </source>
</evidence>
<keyword evidence="7" id="KW-1185">Reference proteome</keyword>
<dbReference type="RefSeq" id="WP_230758638.1">
    <property type="nucleotide sequence ID" value="NZ_JAINWA010000003.1"/>
</dbReference>
<protein>
    <recommendedName>
        <fullName evidence="3">GTP cyclohydrolase 1 type 2 homolog</fullName>
    </recommendedName>
</protein>
<feature type="binding site" evidence="5">
    <location>
        <position position="67"/>
    </location>
    <ligand>
        <name>a divalent metal cation</name>
        <dbReference type="ChEBI" id="CHEBI:60240"/>
        <label>1</label>
    </ligand>
</feature>
<proteinExistence type="inferred from homology"/>
<sequence length="253" mass="27169">MRLPEIDKWLDSVLDLERYSGSDPSRNGIQVENDGSDISRAAFAVDASLETILRASEAGAGVLIVHHGLFWRDPVVVTGAHYRRIKALLDANLALYAAHLPLDAHPEVGNNAGIAARLGLIDLESFGEWRGVRIGYKGVFASPVSIDEAVRRLFPDGSKPLSILPFGPREIHSAAVVSGGATDEVHQAIAEGCDLFITGDVSHEIYHACLEQGISVISGGHYQTETVGVKLLAERLGRETSLDTVFIDVPTGL</sequence>
<dbReference type="InterPro" id="IPR036069">
    <property type="entry name" value="DUF34/NIF3_sf"/>
</dbReference>
<comment type="caution">
    <text evidence="6">The sequence shown here is derived from an EMBL/GenBank/DDBJ whole genome shotgun (WGS) entry which is preliminary data.</text>
</comment>
<evidence type="ECO:0000313" key="7">
    <source>
        <dbReference type="Proteomes" id="UP001198163"/>
    </source>
</evidence>
<dbReference type="FunFam" id="3.40.1390.30:FF:000001">
    <property type="entry name" value="GTP cyclohydrolase 1 type 2"/>
    <property type="match status" value="1"/>
</dbReference>
<dbReference type="Gene3D" id="3.40.1390.30">
    <property type="entry name" value="NIF3 (NGG1p interacting factor 3)-like"/>
    <property type="match status" value="2"/>
</dbReference>
<evidence type="ECO:0000256" key="4">
    <source>
        <dbReference type="ARBA" id="ARBA00022723"/>
    </source>
</evidence>
<dbReference type="AlphaFoldDB" id="A0AAE3JMZ2"/>
<feature type="binding site" evidence="5">
    <location>
        <position position="221"/>
    </location>
    <ligand>
        <name>a divalent metal cation</name>
        <dbReference type="ChEBI" id="CHEBI:60240"/>
        <label>1</label>
    </ligand>
</feature>
<dbReference type="EMBL" id="JAINWA010000003">
    <property type="protein sequence ID" value="MCD1656144.1"/>
    <property type="molecule type" value="Genomic_DNA"/>
</dbReference>
<evidence type="ECO:0000313" key="6">
    <source>
        <dbReference type="EMBL" id="MCD1656144.1"/>
    </source>
</evidence>
<dbReference type="Proteomes" id="UP001198163">
    <property type="component" value="Unassembled WGS sequence"/>
</dbReference>
<evidence type="ECO:0000256" key="5">
    <source>
        <dbReference type="PIRSR" id="PIRSR602678-1"/>
    </source>
</evidence>